<organism evidence="1 2">
    <name type="scientific">Thermothelomyces thermophilus (strain ATCC 42464 / BCRC 31852 / DSM 1799)</name>
    <name type="common">Sporotrichum thermophile</name>
    <dbReference type="NCBI Taxonomy" id="573729"/>
    <lineage>
        <taxon>Eukaryota</taxon>
        <taxon>Fungi</taxon>
        <taxon>Dikarya</taxon>
        <taxon>Ascomycota</taxon>
        <taxon>Pezizomycotina</taxon>
        <taxon>Sordariomycetes</taxon>
        <taxon>Sordariomycetidae</taxon>
        <taxon>Sordariales</taxon>
        <taxon>Chaetomiaceae</taxon>
        <taxon>Thermothelomyces</taxon>
    </lineage>
</organism>
<sequence length="150" mass="17912">RGQKYRPLHPLKRVSRHPRVSYLFFNILQFNNIDLNLQDFIRKLKANHRAKQELSPYLRVAICSLMAIGYTKQSLATLFGISRHAIRSIIERWNSYHTFDSKPRSGRPEVLTPAEKRYILLILFYFSSEKYNRRFINLKNYIRVNITIIV</sequence>
<dbReference type="GeneID" id="11506695"/>
<dbReference type="VEuPathDB" id="FungiDB:MYCTH_57924"/>
<protein>
    <submittedName>
        <fullName evidence="1">Uncharacterized protein</fullName>
    </submittedName>
</protein>
<feature type="non-terminal residue" evidence="1">
    <location>
        <position position="1"/>
    </location>
</feature>
<keyword evidence="2" id="KW-1185">Reference proteome</keyword>
<dbReference type="EMBL" id="CP003008">
    <property type="protein sequence ID" value="AEO61399.1"/>
    <property type="molecule type" value="Genomic_DNA"/>
</dbReference>
<dbReference type="OrthoDB" id="5150811at2759"/>
<dbReference type="InterPro" id="IPR009057">
    <property type="entry name" value="Homeodomain-like_sf"/>
</dbReference>
<proteinExistence type="predicted"/>
<name>G2QP86_THET4</name>
<gene>
    <name evidence="1" type="ORF">MYCTH_57924</name>
</gene>
<dbReference type="RefSeq" id="XP_003666644.1">
    <property type="nucleotide sequence ID" value="XM_003666596.1"/>
</dbReference>
<dbReference type="AlphaFoldDB" id="G2QP86"/>
<dbReference type="Proteomes" id="UP000007322">
    <property type="component" value="Chromosome 7"/>
</dbReference>
<evidence type="ECO:0000313" key="1">
    <source>
        <dbReference type="EMBL" id="AEO61399.1"/>
    </source>
</evidence>
<dbReference type="InParanoid" id="G2QP86"/>
<accession>G2QP86</accession>
<dbReference type="KEGG" id="mtm:MYCTH_57924"/>
<dbReference type="SUPFAM" id="SSF46689">
    <property type="entry name" value="Homeodomain-like"/>
    <property type="match status" value="1"/>
</dbReference>
<evidence type="ECO:0000313" key="2">
    <source>
        <dbReference type="Proteomes" id="UP000007322"/>
    </source>
</evidence>
<reference evidence="1 2" key="1">
    <citation type="journal article" date="2011" name="Nat. Biotechnol.">
        <title>Comparative genomic analysis of the thermophilic biomass-degrading fungi Myceliophthora thermophila and Thielavia terrestris.</title>
        <authorList>
            <person name="Berka R.M."/>
            <person name="Grigoriev I.V."/>
            <person name="Otillar R."/>
            <person name="Salamov A."/>
            <person name="Grimwood J."/>
            <person name="Reid I."/>
            <person name="Ishmael N."/>
            <person name="John T."/>
            <person name="Darmond C."/>
            <person name="Moisan M.-C."/>
            <person name="Henrissat B."/>
            <person name="Coutinho P.M."/>
            <person name="Lombard V."/>
            <person name="Natvig D.O."/>
            <person name="Lindquist E."/>
            <person name="Schmutz J."/>
            <person name="Lucas S."/>
            <person name="Harris P."/>
            <person name="Powlowski J."/>
            <person name="Bellemare A."/>
            <person name="Taylor D."/>
            <person name="Butler G."/>
            <person name="de Vries R.P."/>
            <person name="Allijn I.E."/>
            <person name="van den Brink J."/>
            <person name="Ushinsky S."/>
            <person name="Storms R."/>
            <person name="Powell A.J."/>
            <person name="Paulsen I.T."/>
            <person name="Elbourne L.D.H."/>
            <person name="Baker S.E."/>
            <person name="Magnuson J."/>
            <person name="LaBoissiere S."/>
            <person name="Clutterbuck A.J."/>
            <person name="Martinez D."/>
            <person name="Wogulis M."/>
            <person name="de Leon A.L."/>
            <person name="Rey M.W."/>
            <person name="Tsang A."/>
        </authorList>
    </citation>
    <scope>NUCLEOTIDE SEQUENCE [LARGE SCALE GENOMIC DNA]</scope>
    <source>
        <strain evidence="2">ATCC 42464 / BCRC 31852 / DSM 1799</strain>
    </source>
</reference>
<dbReference type="HOGENOM" id="CLU_1745010_0_0_1"/>